<dbReference type="KEGG" id="soe:110801440"/>
<evidence type="ECO:0000256" key="5">
    <source>
        <dbReference type="SAM" id="Coils"/>
    </source>
</evidence>
<keyword evidence="4 6" id="KW-0472">Membrane</keyword>
<evidence type="ECO:0000256" key="3">
    <source>
        <dbReference type="ARBA" id="ARBA00022989"/>
    </source>
</evidence>
<gene>
    <name evidence="9" type="primary">LOC110801440</name>
</gene>
<name>A0A9R0K9M0_SPIOL</name>
<evidence type="ECO:0000256" key="2">
    <source>
        <dbReference type="ARBA" id="ARBA00022692"/>
    </source>
</evidence>
<feature type="transmembrane region" description="Helical" evidence="6">
    <location>
        <begin position="83"/>
        <end position="109"/>
    </location>
</feature>
<comment type="subcellular location">
    <subcellularLocation>
        <location evidence="1">Membrane</location>
    </subcellularLocation>
</comment>
<dbReference type="PROSITE" id="PS51775">
    <property type="entry name" value="GTD_BINDING"/>
    <property type="match status" value="1"/>
</dbReference>
<protein>
    <submittedName>
        <fullName evidence="9">Protein FLOURY 1-like</fullName>
    </submittedName>
</protein>
<accession>A0A9R0K9M0</accession>
<feature type="coiled-coil region" evidence="5">
    <location>
        <begin position="235"/>
        <end position="262"/>
    </location>
</feature>
<dbReference type="PANTHER" id="PTHR31422">
    <property type="entry name" value="BNAANNG28530D PROTEIN"/>
    <property type="match status" value="1"/>
</dbReference>
<dbReference type="PANTHER" id="PTHR31422:SF2">
    <property type="entry name" value="PROTEIN FLOURY 1-LIKE"/>
    <property type="match status" value="1"/>
</dbReference>
<dbReference type="GO" id="GO:0016020">
    <property type="term" value="C:membrane"/>
    <property type="evidence" value="ECO:0007669"/>
    <property type="project" value="UniProtKB-SubCell"/>
</dbReference>
<dbReference type="Pfam" id="PF04576">
    <property type="entry name" value="Zein-binding"/>
    <property type="match status" value="1"/>
</dbReference>
<reference evidence="9" key="2">
    <citation type="submission" date="2025-08" db="UniProtKB">
        <authorList>
            <consortium name="RefSeq"/>
        </authorList>
    </citation>
    <scope>IDENTIFICATION</scope>
    <source>
        <tissue evidence="9">Leaf</tissue>
    </source>
</reference>
<dbReference type="AlphaFoldDB" id="A0A9R0K9M0"/>
<dbReference type="InterPro" id="IPR007656">
    <property type="entry name" value="GTD-bd"/>
</dbReference>
<sequence length="350" mass="40542">MAALYLVYLTSKGAKFLSILYKISHKTRCKSMGRLCFLIFLCTFLEFYKRVIFLSISGLFFLMDCASNLKLLLSNFDDFGCGFLIFGCFPKIFNVFALFFVFFLGFMVLQFSGNCKIRGKSSEERKQFSLICSSNDEMKGFKKMSFENGTTKKMSRVSSGDQKLEEIDEIMSLNCGFHDCVGRNGEEKEDWKECCHEDQVFDVITLRKMVKVQRQRGYVAQNELDKERMAAASAVDEAMAMILRLQNEKSVLQMQVNQLQRVSEEKQLHDQEVIQSLQWIIMKHESERSILEDQLRMCRGKLKLFMKDEEWDHFDSVCPTPTATQSSFECRDDDLLIGSLDFESLPYSPL</sequence>
<feature type="transmembrane region" description="Helical" evidence="6">
    <location>
        <begin position="35"/>
        <end position="63"/>
    </location>
</feature>
<keyword evidence="3 6" id="KW-1133">Transmembrane helix</keyword>
<dbReference type="GeneID" id="110801440"/>
<dbReference type="Proteomes" id="UP000813463">
    <property type="component" value="Chromosome 4"/>
</dbReference>
<evidence type="ECO:0000256" key="6">
    <source>
        <dbReference type="SAM" id="Phobius"/>
    </source>
</evidence>
<evidence type="ECO:0000259" key="7">
    <source>
        <dbReference type="PROSITE" id="PS51775"/>
    </source>
</evidence>
<keyword evidence="2 6" id="KW-0812">Transmembrane</keyword>
<dbReference type="GO" id="GO:0080115">
    <property type="term" value="F:myosin XI tail binding"/>
    <property type="evidence" value="ECO:0007669"/>
    <property type="project" value="UniProtKB-ARBA"/>
</dbReference>
<keyword evidence="8" id="KW-1185">Reference proteome</keyword>
<keyword evidence="5" id="KW-0175">Coiled coil</keyword>
<evidence type="ECO:0000313" key="9">
    <source>
        <dbReference type="RefSeq" id="XP_021862500.2"/>
    </source>
</evidence>
<proteinExistence type="predicted"/>
<reference evidence="8" key="1">
    <citation type="journal article" date="2021" name="Nat. Commun.">
        <title>Genomic analyses provide insights into spinach domestication and the genetic basis of agronomic traits.</title>
        <authorList>
            <person name="Cai X."/>
            <person name="Sun X."/>
            <person name="Xu C."/>
            <person name="Sun H."/>
            <person name="Wang X."/>
            <person name="Ge C."/>
            <person name="Zhang Z."/>
            <person name="Wang Q."/>
            <person name="Fei Z."/>
            <person name="Jiao C."/>
            <person name="Wang Q."/>
        </authorList>
    </citation>
    <scope>NUCLEOTIDE SEQUENCE [LARGE SCALE GENOMIC DNA]</scope>
    <source>
        <strain evidence="8">cv. Varoflay</strain>
    </source>
</reference>
<dbReference type="RefSeq" id="XP_021862500.2">
    <property type="nucleotide sequence ID" value="XM_022006808.2"/>
</dbReference>
<evidence type="ECO:0000256" key="4">
    <source>
        <dbReference type="ARBA" id="ARBA00023136"/>
    </source>
</evidence>
<evidence type="ECO:0000313" key="8">
    <source>
        <dbReference type="Proteomes" id="UP000813463"/>
    </source>
</evidence>
<organism evidence="8 9">
    <name type="scientific">Spinacia oleracea</name>
    <name type="common">Spinach</name>
    <dbReference type="NCBI Taxonomy" id="3562"/>
    <lineage>
        <taxon>Eukaryota</taxon>
        <taxon>Viridiplantae</taxon>
        <taxon>Streptophyta</taxon>
        <taxon>Embryophyta</taxon>
        <taxon>Tracheophyta</taxon>
        <taxon>Spermatophyta</taxon>
        <taxon>Magnoliopsida</taxon>
        <taxon>eudicotyledons</taxon>
        <taxon>Gunneridae</taxon>
        <taxon>Pentapetalae</taxon>
        <taxon>Caryophyllales</taxon>
        <taxon>Chenopodiaceae</taxon>
        <taxon>Chenopodioideae</taxon>
        <taxon>Anserineae</taxon>
        <taxon>Spinacia</taxon>
    </lineage>
</organism>
<evidence type="ECO:0000256" key="1">
    <source>
        <dbReference type="ARBA" id="ARBA00004370"/>
    </source>
</evidence>
<feature type="domain" description="GTD-binding" evidence="7">
    <location>
        <begin position="201"/>
        <end position="299"/>
    </location>
</feature>